<protein>
    <recommendedName>
        <fullName evidence="5">Na+/H+ antiporter</fullName>
    </recommendedName>
</protein>
<dbReference type="RefSeq" id="WP_142120310.1">
    <property type="nucleotide sequence ID" value="NZ_BAAASV010000002.1"/>
</dbReference>
<keyword evidence="2" id="KW-1133">Transmembrane helix</keyword>
<feature type="transmembrane region" description="Helical" evidence="2">
    <location>
        <begin position="41"/>
        <end position="61"/>
    </location>
</feature>
<organism evidence="3 4">
    <name type="scientific">Rarobacter faecitabidus</name>
    <dbReference type="NCBI Taxonomy" id="13243"/>
    <lineage>
        <taxon>Bacteria</taxon>
        <taxon>Bacillati</taxon>
        <taxon>Actinomycetota</taxon>
        <taxon>Actinomycetes</taxon>
        <taxon>Micrococcales</taxon>
        <taxon>Rarobacteraceae</taxon>
        <taxon>Rarobacter</taxon>
    </lineage>
</organism>
<dbReference type="Proteomes" id="UP000315389">
    <property type="component" value="Unassembled WGS sequence"/>
</dbReference>
<comment type="caution">
    <text evidence="3">The sequence shown here is derived from an EMBL/GenBank/DDBJ whole genome shotgun (WGS) entry which is preliminary data.</text>
</comment>
<accession>A0A542ZX81</accession>
<keyword evidence="2" id="KW-0812">Transmembrane</keyword>
<name>A0A542ZX81_RARFA</name>
<feature type="region of interest" description="Disordered" evidence="1">
    <location>
        <begin position="138"/>
        <end position="188"/>
    </location>
</feature>
<evidence type="ECO:0000313" key="4">
    <source>
        <dbReference type="Proteomes" id="UP000315389"/>
    </source>
</evidence>
<dbReference type="EMBL" id="VFOS01000001">
    <property type="protein sequence ID" value="TQL64964.1"/>
    <property type="molecule type" value="Genomic_DNA"/>
</dbReference>
<keyword evidence="4" id="KW-1185">Reference proteome</keyword>
<sequence length="246" mass="26531">MFVVIALAITAFARMRDVVTLAAASAIPVLAGSVVFPERATVQFAAYSVAIGTLLLQGLTLPWMIRRLGLSGEEDHRIDSQQEIRVRAQMAKAQGEVIDRAIKRWSPQLGEEDATAIADTLRARMIAAGAAIAQAARDSQSVSDMTSTSPGPQQVSGDEPSVATAAVDTSPDATAAETNAQKQARMRKKRAMILQVRHDLLGAQRKVLAAERDKGEVNETVLRSMLREIDVAEESLTTSWLTRLTP</sequence>
<dbReference type="AlphaFoldDB" id="A0A542ZX81"/>
<gene>
    <name evidence="3" type="ORF">FB461_1497</name>
</gene>
<feature type="compositionally biased region" description="Polar residues" evidence="1">
    <location>
        <begin position="138"/>
        <end position="156"/>
    </location>
</feature>
<evidence type="ECO:0000256" key="2">
    <source>
        <dbReference type="SAM" id="Phobius"/>
    </source>
</evidence>
<dbReference type="OrthoDB" id="57886at2"/>
<evidence type="ECO:0008006" key="5">
    <source>
        <dbReference type="Google" id="ProtNLM"/>
    </source>
</evidence>
<keyword evidence="2" id="KW-0472">Membrane</keyword>
<proteinExistence type="predicted"/>
<reference evidence="3 4" key="1">
    <citation type="submission" date="2019-06" db="EMBL/GenBank/DDBJ databases">
        <title>Sequencing the genomes of 1000 actinobacteria strains.</title>
        <authorList>
            <person name="Klenk H.-P."/>
        </authorList>
    </citation>
    <scope>NUCLEOTIDE SEQUENCE [LARGE SCALE GENOMIC DNA]</scope>
    <source>
        <strain evidence="3 4">DSM 4813</strain>
    </source>
</reference>
<evidence type="ECO:0000256" key="1">
    <source>
        <dbReference type="SAM" id="MobiDB-lite"/>
    </source>
</evidence>
<evidence type="ECO:0000313" key="3">
    <source>
        <dbReference type="EMBL" id="TQL64964.1"/>
    </source>
</evidence>